<organism evidence="1 2">
    <name type="scientific">Ajellomyces capsulatus</name>
    <name type="common">Darling's disease fungus</name>
    <name type="synonym">Histoplasma capsulatum</name>
    <dbReference type="NCBI Taxonomy" id="5037"/>
    <lineage>
        <taxon>Eukaryota</taxon>
        <taxon>Fungi</taxon>
        <taxon>Dikarya</taxon>
        <taxon>Ascomycota</taxon>
        <taxon>Pezizomycotina</taxon>
        <taxon>Eurotiomycetes</taxon>
        <taxon>Eurotiomycetidae</taxon>
        <taxon>Onygenales</taxon>
        <taxon>Ajellomycetaceae</taxon>
        <taxon>Histoplasma</taxon>
    </lineage>
</organism>
<sequence length="91" mass="10219">MTVADYHVYRRFAEKHLFQLLLQLDRIYVVQQVFFRPGPCPSGAALGFLKYTQYGSCPARVQGKVSTKYGAETPQDGSPHCYPVFIPGAFS</sequence>
<gene>
    <name evidence="1" type="ORF">I7I52_07345</name>
</gene>
<dbReference type="VEuPathDB" id="FungiDB:I7I52_07345"/>
<dbReference type="Proteomes" id="UP000670092">
    <property type="component" value="Unassembled WGS sequence"/>
</dbReference>
<evidence type="ECO:0000313" key="1">
    <source>
        <dbReference type="EMBL" id="KAG5290351.1"/>
    </source>
</evidence>
<dbReference type="AlphaFoldDB" id="A0A8H7YFU7"/>
<name>A0A8H7YFU7_AJECA</name>
<dbReference type="EMBL" id="JAEVHI010000005">
    <property type="protein sequence ID" value="KAG5290351.1"/>
    <property type="molecule type" value="Genomic_DNA"/>
</dbReference>
<accession>A0A8H7YFU7</accession>
<comment type="caution">
    <text evidence="1">The sequence shown here is derived from an EMBL/GenBank/DDBJ whole genome shotgun (WGS) entry which is preliminary data.</text>
</comment>
<reference evidence="1 2" key="1">
    <citation type="submission" date="2021-01" db="EMBL/GenBank/DDBJ databases">
        <title>Chromosome-level genome assembly of a human fungal pathogen reveals clustering of transcriptionally co-regulated genes.</title>
        <authorList>
            <person name="Voorhies M."/>
            <person name="Cohen S."/>
            <person name="Shea T.P."/>
            <person name="Petrus S."/>
            <person name="Munoz J.F."/>
            <person name="Poplawski S."/>
            <person name="Goldman W.E."/>
            <person name="Michael T."/>
            <person name="Cuomo C.A."/>
            <person name="Sil A."/>
            <person name="Beyhan S."/>
        </authorList>
    </citation>
    <scope>NUCLEOTIDE SEQUENCE [LARGE SCALE GENOMIC DNA]</scope>
    <source>
        <strain evidence="1 2">G184AR</strain>
    </source>
</reference>
<proteinExistence type="predicted"/>
<protein>
    <submittedName>
        <fullName evidence="1">Uncharacterized protein</fullName>
    </submittedName>
</protein>
<evidence type="ECO:0000313" key="2">
    <source>
        <dbReference type="Proteomes" id="UP000670092"/>
    </source>
</evidence>